<reference evidence="2 3" key="1">
    <citation type="submission" date="2024-01" db="EMBL/GenBank/DDBJ databases">
        <authorList>
            <person name="Kunselman E."/>
        </authorList>
    </citation>
    <scope>NUCLEOTIDE SEQUENCE [LARGE SCALE GENOMIC DNA]</scope>
    <source>
        <strain evidence="2">2 abalone samples</strain>
    </source>
</reference>
<feature type="compositionally biased region" description="Polar residues" evidence="1">
    <location>
        <begin position="109"/>
        <end position="118"/>
    </location>
</feature>
<proteinExistence type="predicted"/>
<name>A0ABM9N9M7_9RICK</name>
<sequence length="118" mass="13278">MPTDTLVPIITNFVTAVTDLFSKTNAAQPSVFENKAQISFIDPLDNFKITSDAAERFTSTSPKSNLQISPTEDWWIKLFSDNKEKDKRRLQKNKKLKNPSLSLDDSEKSTVTTPVSAR</sequence>
<organism evidence="2 3">
    <name type="scientific">Candidatus Xenohaliotis californiensis</name>
    <dbReference type="NCBI Taxonomy" id="84677"/>
    <lineage>
        <taxon>Bacteria</taxon>
        <taxon>Pseudomonadati</taxon>
        <taxon>Pseudomonadota</taxon>
        <taxon>Alphaproteobacteria</taxon>
        <taxon>Rickettsiales</taxon>
        <taxon>Anaplasmataceae</taxon>
        <taxon>Candidatus Xenohaliotis</taxon>
    </lineage>
</organism>
<evidence type="ECO:0000313" key="3">
    <source>
        <dbReference type="Proteomes" id="UP001314181"/>
    </source>
</evidence>
<accession>A0ABM9N9M7</accession>
<evidence type="ECO:0000313" key="2">
    <source>
        <dbReference type="EMBL" id="CAK8163333.1"/>
    </source>
</evidence>
<comment type="caution">
    <text evidence="2">The sequence shown here is derived from an EMBL/GenBank/DDBJ whole genome shotgun (WGS) entry which is preliminary data.</text>
</comment>
<evidence type="ECO:0000256" key="1">
    <source>
        <dbReference type="SAM" id="MobiDB-lite"/>
    </source>
</evidence>
<gene>
    <name evidence="2" type="ORF">CAXC1_330093</name>
</gene>
<dbReference type="EMBL" id="CAWVOK010000026">
    <property type="protein sequence ID" value="CAK8163333.1"/>
    <property type="molecule type" value="Genomic_DNA"/>
</dbReference>
<keyword evidence="3" id="KW-1185">Reference proteome</keyword>
<feature type="region of interest" description="Disordered" evidence="1">
    <location>
        <begin position="87"/>
        <end position="118"/>
    </location>
</feature>
<feature type="compositionally biased region" description="Basic residues" evidence="1">
    <location>
        <begin position="88"/>
        <end position="97"/>
    </location>
</feature>
<dbReference type="Proteomes" id="UP001314181">
    <property type="component" value="Unassembled WGS sequence"/>
</dbReference>
<dbReference type="RefSeq" id="WP_338364445.1">
    <property type="nucleotide sequence ID" value="NZ_CAWVOK010000026.1"/>
</dbReference>
<protein>
    <submittedName>
        <fullName evidence="2">Uncharacterized protein</fullName>
    </submittedName>
</protein>